<protein>
    <submittedName>
        <fullName evidence="4">Inosine-uridine preferring nucleoside hydrolase</fullName>
    </submittedName>
</protein>
<dbReference type="AlphaFoldDB" id="A0A9Q1C240"/>
<dbReference type="Pfam" id="PF01156">
    <property type="entry name" value="IU_nuc_hydro"/>
    <property type="match status" value="1"/>
</dbReference>
<keyword evidence="4" id="KW-0378">Hydrolase</keyword>
<dbReference type="InterPro" id="IPR052775">
    <property type="entry name" value="IUN_hydrolase"/>
</dbReference>
<dbReference type="PANTHER" id="PTHR46190">
    <property type="entry name" value="SI:CH211-201H21.5-RELATED"/>
    <property type="match status" value="1"/>
</dbReference>
<dbReference type="Gene3D" id="3.90.245.10">
    <property type="entry name" value="Ribonucleoside hydrolase-like"/>
    <property type="match status" value="1"/>
</dbReference>
<sequence length="360" mass="39887">MTSKDQQNSHQLPEKIIFDTDAGVDDAHALLMLDGCSPRRIQLLAVTCVAGNVKLPQVLKNISHIFGHCSFTKVPIYGGAGRPLISKLPPGYELYHGRDGLGNTTTAMKIAQASSLDTSINAVQALINLVQQHPKEVNVCAVGPLTNLALAERLWPDFSRNLKSVCIMGGNMYGEGNVTPSAEFNFYCDPEAAHIVLHDFKCEKILITWELCKLYQLPQENYEELFRINTVKADFLSRISQQAVKVHKESLQVCDQLAAACACYPEIITKATKYPCKVSLCGETRGQVIIDRVNFWTDFPPESQTTIVEELDVILEGRRVIFIMCGIFFCCSVIFSGPFGLLYGKSSVVSIFLYASFYQG</sequence>
<evidence type="ECO:0000313" key="4">
    <source>
        <dbReference type="EMBL" id="KAJ8037743.1"/>
    </source>
</evidence>
<keyword evidence="2" id="KW-1133">Transmembrane helix</keyword>
<reference evidence="4" key="1">
    <citation type="submission" date="2021-10" db="EMBL/GenBank/DDBJ databases">
        <title>Tropical sea cucumber genome reveals ecological adaptation and Cuvierian tubules defense mechanism.</title>
        <authorList>
            <person name="Chen T."/>
        </authorList>
    </citation>
    <scope>NUCLEOTIDE SEQUENCE</scope>
    <source>
        <strain evidence="4">Nanhai2018</strain>
        <tissue evidence="4">Muscle</tissue>
    </source>
</reference>
<evidence type="ECO:0000259" key="3">
    <source>
        <dbReference type="Pfam" id="PF01156"/>
    </source>
</evidence>
<dbReference type="InterPro" id="IPR036452">
    <property type="entry name" value="Ribo_hydro-like"/>
</dbReference>
<keyword evidence="2" id="KW-0812">Transmembrane</keyword>
<evidence type="ECO:0000313" key="5">
    <source>
        <dbReference type="Proteomes" id="UP001152320"/>
    </source>
</evidence>
<feature type="domain" description="Inosine/uridine-preferring nucleoside hydrolase" evidence="3">
    <location>
        <begin position="16"/>
        <end position="312"/>
    </location>
</feature>
<evidence type="ECO:0000256" key="2">
    <source>
        <dbReference type="SAM" id="Phobius"/>
    </source>
</evidence>
<dbReference type="GO" id="GO:0016799">
    <property type="term" value="F:hydrolase activity, hydrolyzing N-glycosyl compounds"/>
    <property type="evidence" value="ECO:0007669"/>
    <property type="project" value="InterPro"/>
</dbReference>
<dbReference type="OrthoDB" id="432381at2759"/>
<dbReference type="InterPro" id="IPR001910">
    <property type="entry name" value="Inosine/uridine_hydrolase_dom"/>
</dbReference>
<dbReference type="Proteomes" id="UP001152320">
    <property type="component" value="Chromosome 8"/>
</dbReference>
<dbReference type="SUPFAM" id="SSF53590">
    <property type="entry name" value="Nucleoside hydrolase"/>
    <property type="match status" value="1"/>
</dbReference>
<proteinExistence type="inferred from homology"/>
<keyword evidence="5" id="KW-1185">Reference proteome</keyword>
<comment type="caution">
    <text evidence="4">The sequence shown here is derived from an EMBL/GenBank/DDBJ whole genome shotgun (WGS) entry which is preliminary data.</text>
</comment>
<dbReference type="PANTHER" id="PTHR46190:SF1">
    <property type="entry name" value="SI:CH211-201H21.5"/>
    <property type="match status" value="1"/>
</dbReference>
<feature type="transmembrane region" description="Helical" evidence="2">
    <location>
        <begin position="320"/>
        <end position="343"/>
    </location>
</feature>
<evidence type="ECO:0000256" key="1">
    <source>
        <dbReference type="ARBA" id="ARBA00009176"/>
    </source>
</evidence>
<gene>
    <name evidence="4" type="ORF">HOLleu_18636</name>
</gene>
<comment type="similarity">
    <text evidence="1">Belongs to the IUNH family.</text>
</comment>
<organism evidence="4 5">
    <name type="scientific">Holothuria leucospilota</name>
    <name type="common">Black long sea cucumber</name>
    <name type="synonym">Mertensiothuria leucospilota</name>
    <dbReference type="NCBI Taxonomy" id="206669"/>
    <lineage>
        <taxon>Eukaryota</taxon>
        <taxon>Metazoa</taxon>
        <taxon>Echinodermata</taxon>
        <taxon>Eleutherozoa</taxon>
        <taxon>Echinozoa</taxon>
        <taxon>Holothuroidea</taxon>
        <taxon>Aspidochirotacea</taxon>
        <taxon>Aspidochirotida</taxon>
        <taxon>Holothuriidae</taxon>
        <taxon>Holothuria</taxon>
    </lineage>
</organism>
<dbReference type="EMBL" id="JAIZAY010000008">
    <property type="protein sequence ID" value="KAJ8037743.1"/>
    <property type="molecule type" value="Genomic_DNA"/>
</dbReference>
<accession>A0A9Q1C240</accession>
<keyword evidence="2" id="KW-0472">Membrane</keyword>
<name>A0A9Q1C240_HOLLE</name>